<organism evidence="7 8">
    <name type="scientific">Gemmata massiliana</name>
    <dbReference type="NCBI Taxonomy" id="1210884"/>
    <lineage>
        <taxon>Bacteria</taxon>
        <taxon>Pseudomonadati</taxon>
        <taxon>Planctomycetota</taxon>
        <taxon>Planctomycetia</taxon>
        <taxon>Gemmatales</taxon>
        <taxon>Gemmataceae</taxon>
        <taxon>Gemmata</taxon>
    </lineage>
</organism>
<evidence type="ECO:0000256" key="5">
    <source>
        <dbReference type="SAM" id="Phobius"/>
    </source>
</evidence>
<dbReference type="Pfam" id="PF13515">
    <property type="entry name" value="FUSC_2"/>
    <property type="match status" value="1"/>
</dbReference>
<dbReference type="Proteomes" id="UP000464178">
    <property type="component" value="Chromosome"/>
</dbReference>
<feature type="transmembrane region" description="Helical" evidence="5">
    <location>
        <begin position="69"/>
        <end position="86"/>
    </location>
</feature>
<dbReference type="InterPro" id="IPR049453">
    <property type="entry name" value="Memb_transporter_dom"/>
</dbReference>
<accession>A0A6P2D2R8</accession>
<name>A0A6P2D2R8_9BACT</name>
<evidence type="ECO:0000256" key="4">
    <source>
        <dbReference type="ARBA" id="ARBA00023136"/>
    </source>
</evidence>
<dbReference type="GO" id="GO:0016020">
    <property type="term" value="C:membrane"/>
    <property type="evidence" value="ECO:0007669"/>
    <property type="project" value="UniProtKB-SubCell"/>
</dbReference>
<gene>
    <name evidence="7" type="ORF">SOIL9_25670</name>
</gene>
<evidence type="ECO:0000259" key="6">
    <source>
        <dbReference type="Pfam" id="PF13515"/>
    </source>
</evidence>
<feature type="transmembrane region" description="Helical" evidence="5">
    <location>
        <begin position="98"/>
        <end position="115"/>
    </location>
</feature>
<sequence>MGPVASWPALVVGENFGDDLNQSLVRLVGTLLGARVGVAFLITLGVDVWSVVACAVVAGLLARLVKLEQLSRVTLAVCMVTLLLHPDQVTSYGLYRPANTLIGAGIGLAVSLFVWPVRAEAAATRAVIKLLGRRAARGG</sequence>
<reference evidence="7 8" key="1">
    <citation type="submission" date="2019-05" db="EMBL/GenBank/DDBJ databases">
        <authorList>
            <consortium name="Science for Life Laboratories"/>
        </authorList>
    </citation>
    <scope>NUCLEOTIDE SEQUENCE [LARGE SCALE GENOMIC DNA]</scope>
    <source>
        <strain evidence="7">Soil9</strain>
    </source>
</reference>
<evidence type="ECO:0000256" key="1">
    <source>
        <dbReference type="ARBA" id="ARBA00004141"/>
    </source>
</evidence>
<feature type="domain" description="Integral membrane bound transporter" evidence="6">
    <location>
        <begin position="9"/>
        <end position="110"/>
    </location>
</feature>
<feature type="transmembrane region" description="Helical" evidence="5">
    <location>
        <begin position="36"/>
        <end position="62"/>
    </location>
</feature>
<dbReference type="AlphaFoldDB" id="A0A6P2D2R8"/>
<evidence type="ECO:0000256" key="3">
    <source>
        <dbReference type="ARBA" id="ARBA00022989"/>
    </source>
</evidence>
<keyword evidence="2 5" id="KW-0812">Transmembrane</keyword>
<dbReference type="EMBL" id="LR593886">
    <property type="protein sequence ID" value="VTR95147.1"/>
    <property type="molecule type" value="Genomic_DNA"/>
</dbReference>
<evidence type="ECO:0000313" key="8">
    <source>
        <dbReference type="Proteomes" id="UP000464178"/>
    </source>
</evidence>
<evidence type="ECO:0000313" key="7">
    <source>
        <dbReference type="EMBL" id="VTR95147.1"/>
    </source>
</evidence>
<evidence type="ECO:0000256" key="2">
    <source>
        <dbReference type="ARBA" id="ARBA00022692"/>
    </source>
</evidence>
<comment type="subcellular location">
    <subcellularLocation>
        <location evidence="1">Membrane</location>
        <topology evidence="1">Multi-pass membrane protein</topology>
    </subcellularLocation>
</comment>
<keyword evidence="4 5" id="KW-0472">Membrane</keyword>
<keyword evidence="8" id="KW-1185">Reference proteome</keyword>
<proteinExistence type="predicted"/>
<keyword evidence="3 5" id="KW-1133">Transmembrane helix</keyword>
<dbReference type="KEGG" id="gms:SOIL9_25670"/>
<protein>
    <recommendedName>
        <fullName evidence="6">Integral membrane bound transporter domain-containing protein</fullName>
    </recommendedName>
</protein>